<evidence type="ECO:0000256" key="1">
    <source>
        <dbReference type="ARBA" id="ARBA00006382"/>
    </source>
</evidence>
<evidence type="ECO:0000256" key="2">
    <source>
        <dbReference type="ARBA" id="ARBA00023002"/>
    </source>
</evidence>
<accession>A0ABT5E031</accession>
<dbReference type="SUPFAM" id="SSF53223">
    <property type="entry name" value="Aminoacid dehydrogenase-like, N-terminal domain"/>
    <property type="match status" value="1"/>
</dbReference>
<dbReference type="InterPro" id="IPR006095">
    <property type="entry name" value="Glu/Leu/Phe/Val/Trp_DH"/>
</dbReference>
<evidence type="ECO:0000256" key="3">
    <source>
        <dbReference type="ARBA" id="ARBA00023027"/>
    </source>
</evidence>
<reference evidence="6 7" key="1">
    <citation type="submission" date="2022-11" db="EMBL/GenBank/DDBJ databases">
        <title>Minimal conservation of predation-associated metabolite biosynthetic gene clusters underscores biosynthetic potential of Myxococcota including descriptions for ten novel species: Archangium lansinium sp. nov., Myxococcus landrumus sp. nov., Nannocystis bai.</title>
        <authorList>
            <person name="Ahearne A."/>
            <person name="Stevens C."/>
            <person name="Dowd S."/>
        </authorList>
    </citation>
    <scope>NUCLEOTIDE SEQUENCE [LARGE SCALE GENOMIC DNA]</scope>
    <source>
        <strain evidence="6 7">BB15-2</strain>
    </source>
</reference>
<dbReference type="PIRSF" id="PIRSF000188">
    <property type="entry name" value="Phe_leu_dh"/>
    <property type="match status" value="1"/>
</dbReference>
<evidence type="ECO:0000313" key="7">
    <source>
        <dbReference type="Proteomes" id="UP001221686"/>
    </source>
</evidence>
<dbReference type="EMBL" id="JAQNDL010000002">
    <property type="protein sequence ID" value="MDC0719230.1"/>
    <property type="molecule type" value="Genomic_DNA"/>
</dbReference>
<organism evidence="6 7">
    <name type="scientific">Nannocystis bainbridge</name>
    <dbReference type="NCBI Taxonomy" id="2995303"/>
    <lineage>
        <taxon>Bacteria</taxon>
        <taxon>Pseudomonadati</taxon>
        <taxon>Myxococcota</taxon>
        <taxon>Polyangia</taxon>
        <taxon>Nannocystales</taxon>
        <taxon>Nannocystaceae</taxon>
        <taxon>Nannocystis</taxon>
    </lineage>
</organism>
<dbReference type="Gene3D" id="3.40.50.720">
    <property type="entry name" value="NAD(P)-binding Rossmann-like Domain"/>
    <property type="match status" value="1"/>
</dbReference>
<keyword evidence="3" id="KW-0520">NAD</keyword>
<dbReference type="SMART" id="SM00839">
    <property type="entry name" value="ELFV_dehydrog"/>
    <property type="match status" value="1"/>
</dbReference>
<sequence>MSATISDLLDPAGAARCVLWRDPPSGLSAVLVIDDLSLGPAAGGIRTRAYPDAAAMISEAAALARAMTRKCALAGLDAGGAKAVVLDHPGLDRPAAFRALGRRVAELGGLFRTAGDLGTTPADLAAMAETCPYVHTDDRGLADAVARGVIACVRACARARGRGLGGLRVAVQGCGAIGSAVARALAAEGAFLLIADVDPRRAHDLAEATGSHVHDPKDILLAPVDVLVPCAVGGVVTAEVAAAMSAWALCGAANNVLAAPDVAEALRSRGVLHVPDVVASAGAVIEGIGRSVMQLADREPLIAALGTTAGELLAESVATGRTTEALAGRRAAARIAAAQRP</sequence>
<keyword evidence="7" id="KW-1185">Reference proteome</keyword>
<dbReference type="PANTHER" id="PTHR42722">
    <property type="entry name" value="LEUCINE DEHYDROGENASE"/>
    <property type="match status" value="1"/>
</dbReference>
<dbReference type="Gene3D" id="3.40.50.10860">
    <property type="entry name" value="Leucine Dehydrogenase, chain A, domain 1"/>
    <property type="match status" value="1"/>
</dbReference>
<dbReference type="InterPro" id="IPR016211">
    <property type="entry name" value="Glu/Phe/Leu/Val/Trp_DH_bac/arc"/>
</dbReference>
<dbReference type="InterPro" id="IPR036291">
    <property type="entry name" value="NAD(P)-bd_dom_sf"/>
</dbReference>
<evidence type="ECO:0000256" key="4">
    <source>
        <dbReference type="RuleBase" id="RU004417"/>
    </source>
</evidence>
<dbReference type="PANTHER" id="PTHR42722:SF1">
    <property type="entry name" value="VALINE DEHYDROGENASE"/>
    <property type="match status" value="1"/>
</dbReference>
<evidence type="ECO:0000313" key="6">
    <source>
        <dbReference type="EMBL" id="MDC0719230.1"/>
    </source>
</evidence>
<dbReference type="InterPro" id="IPR046346">
    <property type="entry name" value="Aminoacid_DH-like_N_sf"/>
</dbReference>
<gene>
    <name evidence="6" type="ORF">POL25_20165</name>
</gene>
<comment type="caution">
    <text evidence="6">The sequence shown here is derived from an EMBL/GenBank/DDBJ whole genome shotgun (WGS) entry which is preliminary data.</text>
</comment>
<proteinExistence type="inferred from homology"/>
<dbReference type="Pfam" id="PF02812">
    <property type="entry name" value="ELFV_dehydrog_N"/>
    <property type="match status" value="1"/>
</dbReference>
<name>A0ABT5E031_9BACT</name>
<comment type="similarity">
    <text evidence="1 4">Belongs to the Glu/Leu/Phe/Val dehydrogenases family.</text>
</comment>
<feature type="domain" description="Glutamate/phenylalanine/leucine/valine/L-tryptophan dehydrogenase C-terminal" evidence="5">
    <location>
        <begin position="140"/>
        <end position="340"/>
    </location>
</feature>
<dbReference type="PRINTS" id="PR00082">
    <property type="entry name" value="GLFDHDRGNASE"/>
</dbReference>
<dbReference type="SUPFAM" id="SSF51735">
    <property type="entry name" value="NAD(P)-binding Rossmann-fold domains"/>
    <property type="match status" value="1"/>
</dbReference>
<dbReference type="InterPro" id="IPR006097">
    <property type="entry name" value="Glu/Leu/Phe/Val/Trp_DH_dimer"/>
</dbReference>
<protein>
    <submittedName>
        <fullName evidence="6">Glu/Leu/Phe/Val dehydrogenase dimerization domain-containing protein</fullName>
    </submittedName>
</protein>
<dbReference type="InterPro" id="IPR006096">
    <property type="entry name" value="Glu/Leu/Phe/Val/Trp_DH_C"/>
</dbReference>
<keyword evidence="2 4" id="KW-0560">Oxidoreductase</keyword>
<evidence type="ECO:0000259" key="5">
    <source>
        <dbReference type="SMART" id="SM00839"/>
    </source>
</evidence>
<dbReference type="RefSeq" id="WP_272087741.1">
    <property type="nucleotide sequence ID" value="NZ_JAQNDL010000002.1"/>
</dbReference>
<dbReference type="Proteomes" id="UP001221686">
    <property type="component" value="Unassembled WGS sequence"/>
</dbReference>
<dbReference type="Pfam" id="PF00208">
    <property type="entry name" value="ELFV_dehydrog"/>
    <property type="match status" value="1"/>
</dbReference>